<keyword evidence="8" id="KW-1185">Reference proteome</keyword>
<evidence type="ECO:0000313" key="8">
    <source>
        <dbReference type="Proteomes" id="UP001149954"/>
    </source>
</evidence>
<dbReference type="InterPro" id="IPR016161">
    <property type="entry name" value="Ald_DH/histidinol_DH"/>
</dbReference>
<dbReference type="PANTHER" id="PTHR11699">
    <property type="entry name" value="ALDEHYDE DEHYDROGENASE-RELATED"/>
    <property type="match status" value="1"/>
</dbReference>
<dbReference type="AlphaFoldDB" id="A0A9X0CCI9"/>
<evidence type="ECO:0000256" key="1">
    <source>
        <dbReference type="ARBA" id="ARBA00004685"/>
    </source>
</evidence>
<dbReference type="FunFam" id="3.40.309.10:FF:000012">
    <property type="entry name" value="Betaine aldehyde dehydrogenase"/>
    <property type="match status" value="1"/>
</dbReference>
<accession>A0A9X0CCI9</accession>
<evidence type="ECO:0000313" key="7">
    <source>
        <dbReference type="EMBL" id="KAJ5520857.1"/>
    </source>
</evidence>
<organism evidence="7 8">
    <name type="scientific">Penicillium fimorum</name>
    <dbReference type="NCBI Taxonomy" id="1882269"/>
    <lineage>
        <taxon>Eukaryota</taxon>
        <taxon>Fungi</taxon>
        <taxon>Dikarya</taxon>
        <taxon>Ascomycota</taxon>
        <taxon>Pezizomycotina</taxon>
        <taxon>Eurotiomycetes</taxon>
        <taxon>Eurotiomycetidae</taxon>
        <taxon>Eurotiales</taxon>
        <taxon>Aspergillaceae</taxon>
        <taxon>Penicillium</taxon>
    </lineage>
</organism>
<dbReference type="InterPro" id="IPR015590">
    <property type="entry name" value="Aldehyde_DH_dom"/>
</dbReference>
<keyword evidence="3" id="KW-0560">Oxidoreductase</keyword>
<dbReference type="InterPro" id="IPR016162">
    <property type="entry name" value="Ald_DH_N"/>
</dbReference>
<dbReference type="Gene3D" id="3.40.309.10">
    <property type="entry name" value="Aldehyde Dehydrogenase, Chain A, domain 2"/>
    <property type="match status" value="1"/>
</dbReference>
<reference evidence="7" key="2">
    <citation type="journal article" date="2023" name="IMA Fungus">
        <title>Comparative genomic study of the Penicillium genus elucidates a diverse pangenome and 15 lateral gene transfer events.</title>
        <authorList>
            <person name="Petersen C."/>
            <person name="Sorensen T."/>
            <person name="Nielsen M.R."/>
            <person name="Sondergaard T.E."/>
            <person name="Sorensen J.L."/>
            <person name="Fitzpatrick D.A."/>
            <person name="Frisvad J.C."/>
            <person name="Nielsen K.L."/>
        </authorList>
    </citation>
    <scope>NUCLEOTIDE SEQUENCE</scope>
    <source>
        <strain evidence="7">IBT 29495</strain>
    </source>
</reference>
<dbReference type="InterPro" id="IPR016163">
    <property type="entry name" value="Ald_DH_C"/>
</dbReference>
<protein>
    <recommendedName>
        <fullName evidence="4">aldehyde dehydrogenase (NAD(+))</fullName>
        <ecNumber evidence="4">1.2.1.3</ecNumber>
    </recommendedName>
</protein>
<feature type="domain" description="Aldehyde dehydrogenase" evidence="6">
    <location>
        <begin position="267"/>
        <end position="473"/>
    </location>
</feature>
<gene>
    <name evidence="7" type="ORF">N7463_001310</name>
</gene>
<dbReference type="Gene3D" id="3.40.605.10">
    <property type="entry name" value="Aldehyde Dehydrogenase, Chain A, domain 1"/>
    <property type="match status" value="2"/>
</dbReference>
<dbReference type="GO" id="GO:0004029">
    <property type="term" value="F:aldehyde dehydrogenase (NAD+) activity"/>
    <property type="evidence" value="ECO:0007669"/>
    <property type="project" value="UniProtKB-EC"/>
</dbReference>
<dbReference type="EC" id="1.2.1.3" evidence="4"/>
<name>A0A9X0CCI9_9EURO</name>
<dbReference type="OrthoDB" id="310895at2759"/>
<dbReference type="EMBL" id="JAPWDS010000001">
    <property type="protein sequence ID" value="KAJ5520857.1"/>
    <property type="molecule type" value="Genomic_DNA"/>
</dbReference>
<comment type="pathway">
    <text evidence="1">Mycotoxin biosynthesis.</text>
</comment>
<evidence type="ECO:0000259" key="6">
    <source>
        <dbReference type="Pfam" id="PF00171"/>
    </source>
</evidence>
<comment type="catalytic activity">
    <reaction evidence="5">
        <text>an aldehyde + NAD(+) + H2O = a carboxylate + NADH + 2 H(+)</text>
        <dbReference type="Rhea" id="RHEA:16185"/>
        <dbReference type="ChEBI" id="CHEBI:15377"/>
        <dbReference type="ChEBI" id="CHEBI:15378"/>
        <dbReference type="ChEBI" id="CHEBI:17478"/>
        <dbReference type="ChEBI" id="CHEBI:29067"/>
        <dbReference type="ChEBI" id="CHEBI:57540"/>
        <dbReference type="ChEBI" id="CHEBI:57945"/>
        <dbReference type="EC" id="1.2.1.3"/>
    </reaction>
</comment>
<dbReference type="FunFam" id="3.40.605.10:FF:000007">
    <property type="entry name" value="NAD/NADP-dependent betaine aldehyde dehydrogenase"/>
    <property type="match status" value="1"/>
</dbReference>
<sequence length="480" mass="52253">MGSIESIKIGEIKHDYSLMERFFVESSDKRTFDLTSPTTNEKFAKDMFQSVLLWKRTYRLIVSLVVYETSEDDTNAAVAAAKSAFPAWSALSPSQRGAYFKKQASLILESHEELAQLEALSMGRPVSGYFDSYAAASTFNFFAENGYQVLGTLSLSTPGYVNMTVRQPFGVVAAIIPWNVPILFLAGRSAPALTAGNIVVIKSSEKAPLTSVKIATLVEKAGFPPGVINIISGHGQISGSVLSHHMDVRVLSFTGSGRTGRLIQAAAAVEETKHSIQWNSGQVCMANSRIYVHESIASNFIDLFSKRFAAVAIGDPLLPESNHGPQADEAQFKQAQAYIESGKKAGKMSLGAETIDQHGFFIRPTVFLDTQEDAQVMKEEIFGPVVNINTFRDETNVVAKANDTDFGIYAAVYTDDIYRALRIAKKLESGTVGVNCTSLTSAHDMPFGGYKSSGLGREGWTVSLNKFLETKTILMKVNDA</sequence>
<comment type="caution">
    <text evidence="7">The sequence shown here is derived from an EMBL/GenBank/DDBJ whole genome shotgun (WGS) entry which is preliminary data.</text>
</comment>
<evidence type="ECO:0000256" key="5">
    <source>
        <dbReference type="ARBA" id="ARBA00049194"/>
    </source>
</evidence>
<evidence type="ECO:0000256" key="2">
    <source>
        <dbReference type="ARBA" id="ARBA00009986"/>
    </source>
</evidence>
<evidence type="ECO:0000256" key="3">
    <source>
        <dbReference type="ARBA" id="ARBA00023002"/>
    </source>
</evidence>
<dbReference type="Pfam" id="PF00171">
    <property type="entry name" value="Aldedh"/>
    <property type="match status" value="1"/>
</dbReference>
<comment type="similarity">
    <text evidence="2">Belongs to the aldehyde dehydrogenase family.</text>
</comment>
<proteinExistence type="inferred from homology"/>
<dbReference type="Proteomes" id="UP001149954">
    <property type="component" value="Unassembled WGS sequence"/>
</dbReference>
<reference evidence="7" key="1">
    <citation type="submission" date="2022-12" db="EMBL/GenBank/DDBJ databases">
        <authorList>
            <person name="Petersen C."/>
        </authorList>
    </citation>
    <scope>NUCLEOTIDE SEQUENCE</scope>
    <source>
        <strain evidence="7">IBT 29495</strain>
    </source>
</reference>
<dbReference type="SUPFAM" id="SSF53720">
    <property type="entry name" value="ALDH-like"/>
    <property type="match status" value="1"/>
</dbReference>
<evidence type="ECO:0000256" key="4">
    <source>
        <dbReference type="ARBA" id="ARBA00024226"/>
    </source>
</evidence>